<dbReference type="EMBL" id="MN738859">
    <property type="protein sequence ID" value="QHT28481.1"/>
    <property type="molecule type" value="Genomic_DNA"/>
</dbReference>
<proteinExistence type="predicted"/>
<name>A0A6C0EIK8_9ZZZZ</name>
<protein>
    <submittedName>
        <fullName evidence="1">Uncharacterized protein</fullName>
    </submittedName>
</protein>
<organism evidence="1">
    <name type="scientific">viral metagenome</name>
    <dbReference type="NCBI Taxonomy" id="1070528"/>
    <lineage>
        <taxon>unclassified sequences</taxon>
        <taxon>metagenomes</taxon>
        <taxon>organismal metagenomes</taxon>
    </lineage>
</organism>
<reference evidence="1" key="1">
    <citation type="journal article" date="2020" name="Nature">
        <title>Giant virus diversity and host interactions through global metagenomics.</title>
        <authorList>
            <person name="Schulz F."/>
            <person name="Roux S."/>
            <person name="Paez-Espino D."/>
            <person name="Jungbluth S."/>
            <person name="Walsh D.A."/>
            <person name="Denef V.J."/>
            <person name="McMahon K.D."/>
            <person name="Konstantinidis K.T."/>
            <person name="Eloe-Fadrosh E.A."/>
            <person name="Kyrpides N.C."/>
            <person name="Woyke T."/>
        </authorList>
    </citation>
    <scope>NUCLEOTIDE SEQUENCE</scope>
    <source>
        <strain evidence="1">GVMAG-M-3300001348-25</strain>
    </source>
</reference>
<dbReference type="AlphaFoldDB" id="A0A6C0EIK8"/>
<dbReference type="PROSITE" id="PS51257">
    <property type="entry name" value="PROKAR_LIPOPROTEIN"/>
    <property type="match status" value="1"/>
</dbReference>
<evidence type="ECO:0000313" key="1">
    <source>
        <dbReference type="EMBL" id="QHT28481.1"/>
    </source>
</evidence>
<sequence length="134" mass="14651">MEFKLLGMTFRLEIILLAILLIYIMNAHAICSCSKMTLSEGFQMIKDAGSALNYDMNEGVPLNKTPGSSYMNQNFKSTNIPLPDGKMDFFENTKFKPECCPGVSSTGAGCSCLSKDQTNHLFQRGGNNTTSSSV</sequence>
<accession>A0A6C0EIK8</accession>